<comment type="caution">
    <text evidence="6">The sequence shown here is derived from an EMBL/GenBank/DDBJ whole genome shotgun (WGS) entry which is preliminary data.</text>
</comment>
<dbReference type="InterPro" id="IPR000470">
    <property type="entry name" value="CbxX/CfqX_mono"/>
</dbReference>
<keyword evidence="3" id="KW-0067">ATP-binding</keyword>
<dbReference type="PRINTS" id="PR00819">
    <property type="entry name" value="CBXCFQXSUPER"/>
</dbReference>
<evidence type="ECO:0000313" key="6">
    <source>
        <dbReference type="EMBL" id="MBC8561541.1"/>
    </source>
</evidence>
<evidence type="ECO:0000256" key="2">
    <source>
        <dbReference type="ARBA" id="ARBA00022741"/>
    </source>
</evidence>
<dbReference type="Pfam" id="PF17866">
    <property type="entry name" value="AAA_lid_6"/>
    <property type="match status" value="1"/>
</dbReference>
<organism evidence="6 7">
    <name type="scientific">Jutongia huaianensis</name>
    <dbReference type="NCBI Taxonomy" id="2763668"/>
    <lineage>
        <taxon>Bacteria</taxon>
        <taxon>Bacillati</taxon>
        <taxon>Bacillota</taxon>
        <taxon>Clostridia</taxon>
        <taxon>Lachnospirales</taxon>
        <taxon>Lachnospiraceae</taxon>
        <taxon>Jutongia</taxon>
    </lineage>
</organism>
<dbReference type="Pfam" id="PF00004">
    <property type="entry name" value="AAA"/>
    <property type="match status" value="1"/>
</dbReference>
<protein>
    <submittedName>
        <fullName evidence="6">AAA family ATPase</fullName>
    </submittedName>
</protein>
<dbReference type="CDD" id="cd00009">
    <property type="entry name" value="AAA"/>
    <property type="match status" value="1"/>
</dbReference>
<dbReference type="Gene3D" id="3.40.50.300">
    <property type="entry name" value="P-loop containing nucleotide triphosphate hydrolases"/>
    <property type="match status" value="1"/>
</dbReference>
<dbReference type="InterPro" id="IPR003593">
    <property type="entry name" value="AAA+_ATPase"/>
</dbReference>
<feature type="region of interest" description="Disordered" evidence="4">
    <location>
        <begin position="201"/>
        <end position="255"/>
    </location>
</feature>
<evidence type="ECO:0000259" key="5">
    <source>
        <dbReference type="SMART" id="SM00382"/>
    </source>
</evidence>
<evidence type="ECO:0000256" key="1">
    <source>
        <dbReference type="ARBA" id="ARBA00010378"/>
    </source>
</evidence>
<proteinExistence type="inferred from homology"/>
<dbReference type="RefSeq" id="WP_022464600.1">
    <property type="nucleotide sequence ID" value="NZ_JACRSX010000002.1"/>
</dbReference>
<dbReference type="PANTHER" id="PTHR43392:SF2">
    <property type="entry name" value="AAA-TYPE ATPASE FAMILY PROTEIN _ ANKYRIN REPEAT FAMILY PROTEIN"/>
    <property type="match status" value="1"/>
</dbReference>
<dbReference type="InterPro" id="IPR027417">
    <property type="entry name" value="P-loop_NTPase"/>
</dbReference>
<gene>
    <name evidence="6" type="ORF">H8704_02670</name>
</gene>
<dbReference type="InterPro" id="IPR050773">
    <property type="entry name" value="CbxX/CfxQ_RuBisCO_ESX"/>
</dbReference>
<sequence>MGNAIYSQAEIIAMGRQYYQKLVKICGDIEQEGYWRQAESVMKQSVYQILDLYVQSLMVGLAVHMESVSEAQWEYMHSITDSDPLELVSQQNKLTGETMKYAEKYAEMPPVLIQICGVFDTKGDTKYAAVFMDTLINVLLCMMEMTDRADRGGQAYIRGFFQQTVMFVCAECPDSTYEESYILHKLNSRKISSGVSWLMGERSQKEQPGKHKKAKSRIQEQQKTARQEFEKEKQRIEEEQRTAEKEFQKEKQRLEEEQRAAQQEFQKVKKRLQEREKAEKEAREKKIAALLEELNRLVGLEAVKEEIHSLVNLIKVREMREKMDLPMMDMSYHMVFTGNPGTGKTTVARLVARIYRELGIVSGGQLVETDRSRLVAGYVGQTAINVREVVEQALGGVLFIDEAYALISPDASNDYGSEAVDTLVKMMEDHRDDLVVIVAGYTEEMKSFLRSNTGLISRFNKFISFEDYTQAQLLEILKVMAGQAGMTVEENALKRIGLRLAAMNEQERQDFGNARGVRNLFEKMIVNQANRLVTLEEPTREQLMTLTEADV</sequence>
<evidence type="ECO:0000256" key="3">
    <source>
        <dbReference type="ARBA" id="ARBA00022840"/>
    </source>
</evidence>
<dbReference type="InterPro" id="IPR041627">
    <property type="entry name" value="AAA_lid_6"/>
</dbReference>
<dbReference type="InterPro" id="IPR000641">
    <property type="entry name" value="CbxX/CfxQ"/>
</dbReference>
<evidence type="ECO:0000256" key="4">
    <source>
        <dbReference type="SAM" id="MobiDB-lite"/>
    </source>
</evidence>
<comment type="similarity">
    <text evidence="1">Belongs to the CbxX/CfxQ family.</text>
</comment>
<dbReference type="SUPFAM" id="SSF52540">
    <property type="entry name" value="P-loop containing nucleoside triphosphate hydrolases"/>
    <property type="match status" value="1"/>
</dbReference>
<name>A0ABR7MYS9_9FIRM</name>
<dbReference type="SMART" id="SM00382">
    <property type="entry name" value="AAA"/>
    <property type="match status" value="1"/>
</dbReference>
<feature type="compositionally biased region" description="Basic and acidic residues" evidence="4">
    <location>
        <begin position="217"/>
        <end position="255"/>
    </location>
</feature>
<evidence type="ECO:0000313" key="7">
    <source>
        <dbReference type="Proteomes" id="UP000606193"/>
    </source>
</evidence>
<keyword evidence="2" id="KW-0547">Nucleotide-binding</keyword>
<dbReference type="PRINTS" id="PR00820">
    <property type="entry name" value="CBXXCFQX"/>
</dbReference>
<dbReference type="Gene3D" id="1.10.8.60">
    <property type="match status" value="1"/>
</dbReference>
<dbReference type="PANTHER" id="PTHR43392">
    <property type="entry name" value="AAA-TYPE ATPASE FAMILY PROTEIN / ANKYRIN REPEAT FAMILY PROTEIN"/>
    <property type="match status" value="1"/>
</dbReference>
<dbReference type="InterPro" id="IPR003959">
    <property type="entry name" value="ATPase_AAA_core"/>
</dbReference>
<feature type="domain" description="AAA+ ATPase" evidence="5">
    <location>
        <begin position="330"/>
        <end position="467"/>
    </location>
</feature>
<dbReference type="Proteomes" id="UP000606193">
    <property type="component" value="Unassembled WGS sequence"/>
</dbReference>
<keyword evidence="7" id="KW-1185">Reference proteome</keyword>
<accession>A0ABR7MYS9</accession>
<dbReference type="EMBL" id="JACRSX010000002">
    <property type="protein sequence ID" value="MBC8561541.1"/>
    <property type="molecule type" value="Genomic_DNA"/>
</dbReference>
<reference evidence="6 7" key="1">
    <citation type="submission" date="2020-08" db="EMBL/GenBank/DDBJ databases">
        <title>Genome public.</title>
        <authorList>
            <person name="Liu C."/>
            <person name="Sun Q."/>
        </authorList>
    </citation>
    <scope>NUCLEOTIDE SEQUENCE [LARGE SCALE GENOMIC DNA]</scope>
    <source>
        <strain evidence="6 7">NSJ-37</strain>
    </source>
</reference>